<proteinExistence type="predicted"/>
<evidence type="ECO:0000313" key="1">
    <source>
        <dbReference type="EMBL" id="KAH3719701.1"/>
    </source>
</evidence>
<dbReference type="AlphaFoldDB" id="A0A9D4C9V0"/>
<evidence type="ECO:0000313" key="2">
    <source>
        <dbReference type="Proteomes" id="UP000828390"/>
    </source>
</evidence>
<reference evidence="1" key="1">
    <citation type="journal article" date="2019" name="bioRxiv">
        <title>The Genome of the Zebra Mussel, Dreissena polymorpha: A Resource for Invasive Species Research.</title>
        <authorList>
            <person name="McCartney M.A."/>
            <person name="Auch B."/>
            <person name="Kono T."/>
            <person name="Mallez S."/>
            <person name="Zhang Y."/>
            <person name="Obille A."/>
            <person name="Becker A."/>
            <person name="Abrahante J.E."/>
            <person name="Garbe J."/>
            <person name="Badalamenti J.P."/>
            <person name="Herman A."/>
            <person name="Mangelson H."/>
            <person name="Liachko I."/>
            <person name="Sullivan S."/>
            <person name="Sone E.D."/>
            <person name="Koren S."/>
            <person name="Silverstein K.A.T."/>
            <person name="Beckman K.B."/>
            <person name="Gohl D.M."/>
        </authorList>
    </citation>
    <scope>NUCLEOTIDE SEQUENCE</scope>
    <source>
        <strain evidence="1">Duluth1</strain>
        <tissue evidence="1">Whole animal</tissue>
    </source>
</reference>
<dbReference type="EMBL" id="JAIWYP010000013">
    <property type="protein sequence ID" value="KAH3719701.1"/>
    <property type="molecule type" value="Genomic_DNA"/>
</dbReference>
<gene>
    <name evidence="1" type="ORF">DPMN_062568</name>
</gene>
<organism evidence="1 2">
    <name type="scientific">Dreissena polymorpha</name>
    <name type="common">Zebra mussel</name>
    <name type="synonym">Mytilus polymorpha</name>
    <dbReference type="NCBI Taxonomy" id="45954"/>
    <lineage>
        <taxon>Eukaryota</taxon>
        <taxon>Metazoa</taxon>
        <taxon>Spiralia</taxon>
        <taxon>Lophotrochozoa</taxon>
        <taxon>Mollusca</taxon>
        <taxon>Bivalvia</taxon>
        <taxon>Autobranchia</taxon>
        <taxon>Heteroconchia</taxon>
        <taxon>Euheterodonta</taxon>
        <taxon>Imparidentia</taxon>
        <taxon>Neoheterodontei</taxon>
        <taxon>Myida</taxon>
        <taxon>Dreissenoidea</taxon>
        <taxon>Dreissenidae</taxon>
        <taxon>Dreissena</taxon>
    </lineage>
</organism>
<dbReference type="Proteomes" id="UP000828390">
    <property type="component" value="Unassembled WGS sequence"/>
</dbReference>
<accession>A0A9D4C9V0</accession>
<sequence length="100" mass="11562">MPSATAIRRVNTRFGRRGLIIWPWRSRGLCLCRFGCTVWKNAPPPGGHVFQPIGIIFEHVQDIIGMNLLTKFHEDQTINVACRVLTRFYYSHIHIKSKLT</sequence>
<name>A0A9D4C9V0_DREPO</name>
<protein>
    <submittedName>
        <fullName evidence="1">Uncharacterized protein</fullName>
    </submittedName>
</protein>
<comment type="caution">
    <text evidence="1">The sequence shown here is derived from an EMBL/GenBank/DDBJ whole genome shotgun (WGS) entry which is preliminary data.</text>
</comment>
<reference evidence="1" key="2">
    <citation type="submission" date="2020-11" db="EMBL/GenBank/DDBJ databases">
        <authorList>
            <person name="McCartney M.A."/>
            <person name="Auch B."/>
            <person name="Kono T."/>
            <person name="Mallez S."/>
            <person name="Becker A."/>
            <person name="Gohl D.M."/>
            <person name="Silverstein K.A.T."/>
            <person name="Koren S."/>
            <person name="Bechman K.B."/>
            <person name="Herman A."/>
            <person name="Abrahante J.E."/>
            <person name="Garbe J."/>
        </authorList>
    </citation>
    <scope>NUCLEOTIDE SEQUENCE</scope>
    <source>
        <strain evidence="1">Duluth1</strain>
        <tissue evidence="1">Whole animal</tissue>
    </source>
</reference>
<keyword evidence="2" id="KW-1185">Reference proteome</keyword>